<dbReference type="SUPFAM" id="SSF53756">
    <property type="entry name" value="UDP-Glycosyltransferase/glycogen phosphorylase"/>
    <property type="match status" value="1"/>
</dbReference>
<keyword evidence="2" id="KW-0808">Transferase</keyword>
<dbReference type="Gene3D" id="3.40.50.2000">
    <property type="entry name" value="Glycogen Phosphorylase B"/>
    <property type="match status" value="2"/>
</dbReference>
<dbReference type="PANTHER" id="PTHR45947">
    <property type="entry name" value="SULFOQUINOVOSYL TRANSFERASE SQD2"/>
    <property type="match status" value="1"/>
</dbReference>
<dbReference type="EMBL" id="AP018316">
    <property type="protein sequence ID" value="BAZ87854.1"/>
    <property type="molecule type" value="Genomic_DNA"/>
</dbReference>
<dbReference type="RefSeq" id="WP_096670094.1">
    <property type="nucleotide sequence ID" value="NZ_AP018316.1"/>
</dbReference>
<proteinExistence type="predicted"/>
<dbReference type="KEGG" id="dcm:NIES806_40860"/>
<dbReference type="PANTHER" id="PTHR45947:SF3">
    <property type="entry name" value="SULFOQUINOVOSYL TRANSFERASE SQD2"/>
    <property type="match status" value="1"/>
</dbReference>
<keyword evidence="3" id="KW-1185">Reference proteome</keyword>
<dbReference type="Pfam" id="PF00534">
    <property type="entry name" value="Glycos_transf_1"/>
    <property type="match status" value="1"/>
</dbReference>
<dbReference type="AlphaFoldDB" id="A0A1Z4V8U3"/>
<dbReference type="InterPro" id="IPR050194">
    <property type="entry name" value="Glycosyltransferase_grp1"/>
</dbReference>
<evidence type="ECO:0000313" key="2">
    <source>
        <dbReference type="EMBL" id="BAZ87854.1"/>
    </source>
</evidence>
<reference evidence="2 3" key="1">
    <citation type="submission" date="2017-06" db="EMBL/GenBank/DDBJ databases">
        <title>Genome sequencing of cyanobaciteial culture collection at National Institute for Environmental Studies (NIES).</title>
        <authorList>
            <person name="Hirose Y."/>
            <person name="Shimura Y."/>
            <person name="Fujisawa T."/>
            <person name="Nakamura Y."/>
            <person name="Kawachi M."/>
        </authorList>
    </citation>
    <scope>NUCLEOTIDE SEQUENCE [LARGE SCALE GENOMIC DNA]</scope>
    <source>
        <strain evidence="2 3">NIES-806</strain>
    </source>
</reference>
<name>A0A1Z4V8U3_9CYAN</name>
<dbReference type="InterPro" id="IPR001296">
    <property type="entry name" value="Glyco_trans_1"/>
</dbReference>
<feature type="domain" description="Glycosyl transferase family 1" evidence="1">
    <location>
        <begin position="200"/>
        <end position="353"/>
    </location>
</feature>
<evidence type="ECO:0000259" key="1">
    <source>
        <dbReference type="Pfam" id="PF00534"/>
    </source>
</evidence>
<sequence>MLAVIDTHPIQYRAPVYRTLSTEIGIPITVIYGSDFSVVGYKDKEFGAKFAWDTDLLSGYSSKFLSHVKTGGAQSFEEVSAQGLAATLREVQPKALLITGYSHRLYQAAFYQGWKLQIPILFRGETTDHAIKRNKIKSWIRDRTLSVVYQSCSKLLYIGQNSQRHFQRLGLSDTKLVFSPYCVNTQSFQLKAADRKLLRNTTREQLGITNTEKVLLFSGKLSYRKGVDLILPAIEKLPEEIKKQLVVLFLGNGELKAQLEKQAENLPNTKVHFLGFQNQTQLSHYYHAADILILPSRYSETWGLVVNEALHHGLPCIVSQAVGSGSDLVKPGVTGNIFETNSIDSLANNIKDSLYLCNNSEIQEQCQLQVSNYSVEKAAEGIATAYSSLC</sequence>
<evidence type="ECO:0000313" key="3">
    <source>
        <dbReference type="Proteomes" id="UP000218702"/>
    </source>
</evidence>
<dbReference type="OrthoDB" id="9790710at2"/>
<dbReference type="CDD" id="cd03801">
    <property type="entry name" value="GT4_PimA-like"/>
    <property type="match status" value="1"/>
</dbReference>
<dbReference type="Proteomes" id="UP000218702">
    <property type="component" value="Chromosome"/>
</dbReference>
<dbReference type="GO" id="GO:0016757">
    <property type="term" value="F:glycosyltransferase activity"/>
    <property type="evidence" value="ECO:0007669"/>
    <property type="project" value="InterPro"/>
</dbReference>
<protein>
    <submittedName>
        <fullName evidence="2">Glycosyltransferase</fullName>
    </submittedName>
</protein>
<gene>
    <name evidence="2" type="ORF">NIES806_40860</name>
</gene>
<organism evidence="2 3">
    <name type="scientific">Dolichospermum compactum NIES-806</name>
    <dbReference type="NCBI Taxonomy" id="1973481"/>
    <lineage>
        <taxon>Bacteria</taxon>
        <taxon>Bacillati</taxon>
        <taxon>Cyanobacteriota</taxon>
        <taxon>Cyanophyceae</taxon>
        <taxon>Nostocales</taxon>
        <taxon>Aphanizomenonaceae</taxon>
        <taxon>Dolichospermum</taxon>
        <taxon>Dolichospermum compactum</taxon>
    </lineage>
</organism>
<accession>A0A1Z4V8U3</accession>